<accession>A0AAN7Z2E1</accession>
<evidence type="ECO:0000256" key="1">
    <source>
        <dbReference type="SAM" id="MobiDB-lite"/>
    </source>
</evidence>
<evidence type="ECO:0000313" key="2">
    <source>
        <dbReference type="EMBL" id="KAK5627347.1"/>
    </source>
</evidence>
<proteinExistence type="predicted"/>
<reference evidence="2 3" key="1">
    <citation type="submission" date="2023-10" db="EMBL/GenBank/DDBJ databases">
        <title>Draft genome sequence of Xylaria bambusicola isolate GMP-LS, the root and basal stem rot pathogen of sugarcane in Indonesia.</title>
        <authorList>
            <person name="Selvaraj P."/>
            <person name="Muralishankar V."/>
            <person name="Muruganantham S."/>
            <person name="Sp S."/>
            <person name="Haryani S."/>
            <person name="Lau K.J.X."/>
            <person name="Naqvi N.I."/>
        </authorList>
    </citation>
    <scope>NUCLEOTIDE SEQUENCE [LARGE SCALE GENOMIC DNA]</scope>
    <source>
        <strain evidence="2">GMP-LS</strain>
    </source>
</reference>
<name>A0AAN7Z2E1_9PEZI</name>
<keyword evidence="3" id="KW-1185">Reference proteome</keyword>
<organism evidence="2 3">
    <name type="scientific">Xylaria bambusicola</name>
    <dbReference type="NCBI Taxonomy" id="326684"/>
    <lineage>
        <taxon>Eukaryota</taxon>
        <taxon>Fungi</taxon>
        <taxon>Dikarya</taxon>
        <taxon>Ascomycota</taxon>
        <taxon>Pezizomycotina</taxon>
        <taxon>Sordariomycetes</taxon>
        <taxon>Xylariomycetidae</taxon>
        <taxon>Xylariales</taxon>
        <taxon>Xylariaceae</taxon>
        <taxon>Xylaria</taxon>
    </lineage>
</organism>
<dbReference type="Proteomes" id="UP001305414">
    <property type="component" value="Unassembled WGS sequence"/>
</dbReference>
<protein>
    <submittedName>
        <fullName evidence="2">Uncharacterized protein</fullName>
    </submittedName>
</protein>
<evidence type="ECO:0000313" key="3">
    <source>
        <dbReference type="Proteomes" id="UP001305414"/>
    </source>
</evidence>
<comment type="caution">
    <text evidence="2">The sequence shown here is derived from an EMBL/GenBank/DDBJ whole genome shotgun (WGS) entry which is preliminary data.</text>
</comment>
<gene>
    <name evidence="2" type="ORF">RRF57_003061</name>
</gene>
<dbReference type="AlphaFoldDB" id="A0AAN7Z2E1"/>
<dbReference type="EMBL" id="JAWHQM010000005">
    <property type="protein sequence ID" value="KAK5627347.1"/>
    <property type="molecule type" value="Genomic_DNA"/>
</dbReference>
<feature type="region of interest" description="Disordered" evidence="1">
    <location>
        <begin position="44"/>
        <end position="74"/>
    </location>
</feature>
<sequence length="74" mass="8558">MPYSGIWLMTKKVSKVRPVHINFWLKGTLLSGCWTSGRNATKGFTRSRKRTAQQRLAKMHRGDDDDSEDMRICT</sequence>